<evidence type="ECO:0000313" key="2">
    <source>
        <dbReference type="Proteomes" id="UP000178735"/>
    </source>
</evidence>
<dbReference type="EMBL" id="MGFH01000146">
    <property type="protein sequence ID" value="OGM04319.1"/>
    <property type="molecule type" value="Genomic_DNA"/>
</dbReference>
<dbReference type="Proteomes" id="UP000178735">
    <property type="component" value="Unassembled WGS sequence"/>
</dbReference>
<protein>
    <submittedName>
        <fullName evidence="1">Uncharacterized protein</fullName>
    </submittedName>
</protein>
<dbReference type="STRING" id="1817813.A2008_04610"/>
<evidence type="ECO:0000313" key="1">
    <source>
        <dbReference type="EMBL" id="OGM04319.1"/>
    </source>
</evidence>
<comment type="caution">
    <text evidence="1">The sequence shown here is derived from an EMBL/GenBank/DDBJ whole genome shotgun (WGS) entry which is preliminary data.</text>
</comment>
<name>A0A1F7WPK4_9BACT</name>
<reference evidence="1 2" key="1">
    <citation type="journal article" date="2016" name="Nat. Commun.">
        <title>Thousands of microbial genomes shed light on interconnected biogeochemical processes in an aquifer system.</title>
        <authorList>
            <person name="Anantharaman K."/>
            <person name="Brown C.T."/>
            <person name="Hug L.A."/>
            <person name="Sharon I."/>
            <person name="Castelle C.J."/>
            <person name="Probst A.J."/>
            <person name="Thomas B.C."/>
            <person name="Singh A."/>
            <person name="Wilkins M.J."/>
            <person name="Karaoz U."/>
            <person name="Brodie E.L."/>
            <person name="Williams K.H."/>
            <person name="Hubbard S.S."/>
            <person name="Banfield J.F."/>
        </authorList>
    </citation>
    <scope>NUCLEOTIDE SEQUENCE [LARGE SCALE GENOMIC DNA]</scope>
</reference>
<accession>A0A1F7WPK4</accession>
<organism evidence="1 2">
    <name type="scientific">Candidatus Wallbacteria bacterium GWC2_49_35</name>
    <dbReference type="NCBI Taxonomy" id="1817813"/>
    <lineage>
        <taxon>Bacteria</taxon>
        <taxon>Candidatus Walliibacteriota</taxon>
    </lineage>
</organism>
<sequence>MKEVLENIGLSMAAYREGYIALAEDIISNGRQIDISLNAKDAYFVYQLDEKISLWGCYSGDEVLSVLACYDAPFKCFSQISQMSPFESNRARGAAAVEIIDPKNPDLILKLHAEVINFLLASKNAGKHPASSKPSAVSINGFILGDTMSVYGDEKKYAGAHDQKPGASENSIVCLKSVNRDETPVEMTPFAHITADLNGYAEVLNQYSRERFLCISASCRGFRLSFLTGYSRTAVEMLEGAGDSAIIEADAYFTVKL</sequence>
<dbReference type="AlphaFoldDB" id="A0A1F7WPK4"/>
<gene>
    <name evidence="1" type="ORF">A2008_04610</name>
</gene>
<proteinExistence type="predicted"/>